<evidence type="ECO:0000313" key="2">
    <source>
        <dbReference type="EMBL" id="WXB12844.1"/>
    </source>
</evidence>
<dbReference type="EMBL" id="CP089984">
    <property type="protein sequence ID" value="WXB12844.1"/>
    <property type="molecule type" value="Genomic_DNA"/>
</dbReference>
<reference evidence="2 3" key="1">
    <citation type="submission" date="2021-12" db="EMBL/GenBank/DDBJ databases">
        <title>Discovery of the Pendulisporaceae a myxobacterial family with distinct sporulation behavior and unique specialized metabolism.</title>
        <authorList>
            <person name="Garcia R."/>
            <person name="Popoff A."/>
            <person name="Bader C.D."/>
            <person name="Loehr J."/>
            <person name="Walesch S."/>
            <person name="Walt C."/>
            <person name="Boldt J."/>
            <person name="Bunk B."/>
            <person name="Haeckl F.J.F.P.J."/>
            <person name="Gunesch A.P."/>
            <person name="Birkelbach J."/>
            <person name="Nuebel U."/>
            <person name="Pietschmann T."/>
            <person name="Bach T."/>
            <person name="Mueller R."/>
        </authorList>
    </citation>
    <scope>NUCLEOTIDE SEQUENCE [LARGE SCALE GENOMIC DNA]</scope>
    <source>
        <strain evidence="2 3">MSr11954</strain>
    </source>
</reference>
<dbReference type="InterPro" id="IPR050508">
    <property type="entry name" value="Methyltransf_Superfamily"/>
</dbReference>
<name>A0ABZ2LPL1_9BACT</name>
<evidence type="ECO:0000313" key="3">
    <source>
        <dbReference type="Proteomes" id="UP001370348"/>
    </source>
</evidence>
<dbReference type="GO" id="GO:0008168">
    <property type="term" value="F:methyltransferase activity"/>
    <property type="evidence" value="ECO:0007669"/>
    <property type="project" value="UniProtKB-KW"/>
</dbReference>
<feature type="domain" description="Methyltransferase" evidence="1">
    <location>
        <begin position="53"/>
        <end position="152"/>
    </location>
</feature>
<sequence length="262" mass="29117">MNPNSTASLSLEGARDWLSRWDTQQDRYIERREERFAVIGDLLAATCRADAKILDLACGPGSLGARLAERFPKAQVVGVDYDPVLLAIARTAHREDPRRRFLESDLRLSGWWKDEAPASFDAVVSTTALHWLGSHELVRVYREAARLLRPGGVLVNGDHVAPAPGEQALARVVARSREQMHVEADARGAATWEGWWDAIAHDATFAGAWEERGRRFGARHGEEPITLAYHLAALRQAGFEETGVAWQRWDDVVMFGTVAGRA</sequence>
<dbReference type="InterPro" id="IPR029063">
    <property type="entry name" value="SAM-dependent_MTases_sf"/>
</dbReference>
<dbReference type="Proteomes" id="UP001370348">
    <property type="component" value="Chromosome"/>
</dbReference>
<dbReference type="GO" id="GO:0032259">
    <property type="term" value="P:methylation"/>
    <property type="evidence" value="ECO:0007669"/>
    <property type="project" value="UniProtKB-KW"/>
</dbReference>
<keyword evidence="2" id="KW-0808">Transferase</keyword>
<dbReference type="SUPFAM" id="SSF53335">
    <property type="entry name" value="S-adenosyl-L-methionine-dependent methyltransferases"/>
    <property type="match status" value="1"/>
</dbReference>
<evidence type="ECO:0000259" key="1">
    <source>
        <dbReference type="Pfam" id="PF13649"/>
    </source>
</evidence>
<dbReference type="RefSeq" id="WP_394822463.1">
    <property type="nucleotide sequence ID" value="NZ_CP089984.1"/>
</dbReference>
<dbReference type="PANTHER" id="PTHR42912">
    <property type="entry name" value="METHYLTRANSFERASE"/>
    <property type="match status" value="1"/>
</dbReference>
<dbReference type="Pfam" id="PF13649">
    <property type="entry name" value="Methyltransf_25"/>
    <property type="match status" value="1"/>
</dbReference>
<keyword evidence="2" id="KW-0489">Methyltransferase</keyword>
<keyword evidence="3" id="KW-1185">Reference proteome</keyword>
<accession>A0ABZ2LPL1</accession>
<proteinExistence type="predicted"/>
<organism evidence="2 3">
    <name type="scientific">Pendulispora albinea</name>
    <dbReference type="NCBI Taxonomy" id="2741071"/>
    <lineage>
        <taxon>Bacteria</taxon>
        <taxon>Pseudomonadati</taxon>
        <taxon>Myxococcota</taxon>
        <taxon>Myxococcia</taxon>
        <taxon>Myxococcales</taxon>
        <taxon>Sorangiineae</taxon>
        <taxon>Pendulisporaceae</taxon>
        <taxon>Pendulispora</taxon>
    </lineage>
</organism>
<dbReference type="CDD" id="cd02440">
    <property type="entry name" value="AdoMet_MTases"/>
    <property type="match status" value="1"/>
</dbReference>
<dbReference type="Gene3D" id="3.40.50.150">
    <property type="entry name" value="Vaccinia Virus protein VP39"/>
    <property type="match status" value="1"/>
</dbReference>
<dbReference type="InterPro" id="IPR041698">
    <property type="entry name" value="Methyltransf_25"/>
</dbReference>
<gene>
    <name evidence="2" type="ORF">LZC94_33955</name>
</gene>
<protein>
    <submittedName>
        <fullName evidence="2">Class I SAM-dependent methyltransferase</fullName>
    </submittedName>
</protein>